<dbReference type="NCBIfam" id="NF008268">
    <property type="entry name" value="PRK11040.1"/>
    <property type="match status" value="1"/>
</dbReference>
<organism evidence="6 7">
    <name type="scientific">Salinisphaera aquimarina</name>
    <dbReference type="NCBI Taxonomy" id="2094031"/>
    <lineage>
        <taxon>Bacteria</taxon>
        <taxon>Pseudomonadati</taxon>
        <taxon>Pseudomonadota</taxon>
        <taxon>Gammaproteobacteria</taxon>
        <taxon>Salinisphaerales</taxon>
        <taxon>Salinisphaeraceae</taxon>
        <taxon>Salinisphaera</taxon>
    </lineage>
</organism>
<accession>A0ABV7EKI3</accession>
<dbReference type="GO" id="GO:0008237">
    <property type="term" value="F:metallopeptidase activity"/>
    <property type="evidence" value="ECO:0007669"/>
    <property type="project" value="UniProtKB-KW"/>
</dbReference>
<dbReference type="EMBL" id="JBHRSS010000001">
    <property type="protein sequence ID" value="MFC3102388.1"/>
    <property type="molecule type" value="Genomic_DNA"/>
</dbReference>
<dbReference type="InterPro" id="IPR035068">
    <property type="entry name" value="TldD/PmbA_N"/>
</dbReference>
<evidence type="ECO:0000259" key="4">
    <source>
        <dbReference type="Pfam" id="PF19289"/>
    </source>
</evidence>
<protein>
    <submittedName>
        <fullName evidence="6">Metalloprotease PmbA</fullName>
        <ecNumber evidence="6">3.4.24.-</ecNumber>
    </submittedName>
</protein>
<dbReference type="Gene3D" id="3.30.2290.10">
    <property type="entry name" value="PmbA/TldD superfamily"/>
    <property type="match status" value="1"/>
</dbReference>
<dbReference type="RefSeq" id="WP_380685397.1">
    <property type="nucleotide sequence ID" value="NZ_JBHRSS010000001.1"/>
</dbReference>
<proteinExistence type="inferred from homology"/>
<dbReference type="SUPFAM" id="SSF111283">
    <property type="entry name" value="Putative modulator of DNA gyrase, PmbA/TldD"/>
    <property type="match status" value="1"/>
</dbReference>
<dbReference type="Proteomes" id="UP001595462">
    <property type="component" value="Unassembled WGS sequence"/>
</dbReference>
<dbReference type="Pfam" id="PF01523">
    <property type="entry name" value="PmbA_TldD_1st"/>
    <property type="match status" value="1"/>
</dbReference>
<keyword evidence="6" id="KW-0482">Metalloprotease</keyword>
<keyword evidence="6" id="KW-0645">Protease</keyword>
<keyword evidence="7" id="KW-1185">Reference proteome</keyword>
<gene>
    <name evidence="6" type="primary">pmbA</name>
    <name evidence="6" type="ORF">ACFOSU_00615</name>
</gene>
<feature type="region of interest" description="Disordered" evidence="2">
    <location>
        <begin position="1"/>
        <end position="24"/>
    </location>
</feature>
<dbReference type="PANTHER" id="PTHR43421">
    <property type="entry name" value="METALLOPROTEASE PMBA"/>
    <property type="match status" value="1"/>
</dbReference>
<dbReference type="InterPro" id="IPR002510">
    <property type="entry name" value="Metalloprtase-TldD/E_N"/>
</dbReference>
<name>A0ABV7EKI3_9GAMM</name>
<comment type="caution">
    <text evidence="6">The sequence shown here is derived from an EMBL/GenBank/DDBJ whole genome shotgun (WGS) entry which is preliminary data.</text>
</comment>
<evidence type="ECO:0000259" key="5">
    <source>
        <dbReference type="Pfam" id="PF19290"/>
    </source>
</evidence>
<evidence type="ECO:0000256" key="1">
    <source>
        <dbReference type="ARBA" id="ARBA00005836"/>
    </source>
</evidence>
<keyword evidence="6" id="KW-0378">Hydrolase</keyword>
<evidence type="ECO:0000259" key="3">
    <source>
        <dbReference type="Pfam" id="PF01523"/>
    </source>
</evidence>
<evidence type="ECO:0000313" key="7">
    <source>
        <dbReference type="Proteomes" id="UP001595462"/>
    </source>
</evidence>
<dbReference type="InterPro" id="IPR045570">
    <property type="entry name" value="Metalloprtase-TldD/E_cen_dom"/>
</dbReference>
<dbReference type="InterPro" id="IPR036059">
    <property type="entry name" value="TldD/PmbA_sf"/>
</dbReference>
<reference evidence="7" key="1">
    <citation type="journal article" date="2019" name="Int. J. Syst. Evol. Microbiol.">
        <title>The Global Catalogue of Microorganisms (GCM) 10K type strain sequencing project: providing services to taxonomists for standard genome sequencing and annotation.</title>
        <authorList>
            <consortium name="The Broad Institute Genomics Platform"/>
            <consortium name="The Broad Institute Genome Sequencing Center for Infectious Disease"/>
            <person name="Wu L."/>
            <person name="Ma J."/>
        </authorList>
    </citation>
    <scope>NUCLEOTIDE SEQUENCE [LARGE SCALE GENOMIC DNA]</scope>
    <source>
        <strain evidence="7">KCTC 52640</strain>
    </source>
</reference>
<feature type="domain" description="Metalloprotease TldD/E central" evidence="5">
    <location>
        <begin position="137"/>
        <end position="244"/>
    </location>
</feature>
<dbReference type="Pfam" id="PF19289">
    <property type="entry name" value="PmbA_TldD_3rd"/>
    <property type="match status" value="1"/>
</dbReference>
<dbReference type="EC" id="3.4.24.-" evidence="6"/>
<dbReference type="InterPro" id="IPR045569">
    <property type="entry name" value="Metalloprtase-TldD/E_C"/>
</dbReference>
<evidence type="ECO:0000256" key="2">
    <source>
        <dbReference type="SAM" id="MobiDB-lite"/>
    </source>
</evidence>
<feature type="domain" description="Metalloprotease TldD/E N-terminal" evidence="3">
    <location>
        <begin position="46"/>
        <end position="110"/>
    </location>
</feature>
<dbReference type="PANTHER" id="PTHR43421:SF1">
    <property type="entry name" value="METALLOPROTEASE PMBA"/>
    <property type="match status" value="1"/>
</dbReference>
<dbReference type="InterPro" id="IPR047657">
    <property type="entry name" value="PmbA"/>
</dbReference>
<comment type="similarity">
    <text evidence="1">Belongs to the peptidase U62 family.</text>
</comment>
<dbReference type="Pfam" id="PF19290">
    <property type="entry name" value="PmbA_TldD_2nd"/>
    <property type="match status" value="1"/>
</dbReference>
<feature type="domain" description="Metalloprotease TldD/E C-terminal" evidence="4">
    <location>
        <begin position="252"/>
        <end position="459"/>
    </location>
</feature>
<sequence length="460" mass="48113">MTELTSTTEHADTGSADTRTLPDAGQLTEQLRDLLERARAGGADQAEASLSASRALSVSARARARESVEYEGDRAASITVYRDKRSGSASTTDLSAKGLNAALDQALTIARFTEADPYAGLADAELMAGDWPDLSLYHPWSLGADDALELALRLEAAALDHDPRIVQSEGATVASQDSLSVYGNSHGFVAAEHASRHALSCQPIARDGAGMQREVAFSQARVAAELDGVEAVGRLGAERALARLGARTPPTTTAPVLFTPRVARSLWGHLIGAISGGALYRDASFLKDRVDTRIGAASLTLAQFPHRPRGLSSTGFDADGVATTQRTLVEDGVLRGYLLSAYTARRLGLVSTGNAGGVFNLDVTPGAQDFDALVAGMGRGLVVTELMGQGVNLVNGDYSRGAAGFWVENGEIAYPVENATIAGNLLDMYGAVEALGNDVEMQSPLRTPSVLIGAMTIAGE</sequence>
<evidence type="ECO:0000313" key="6">
    <source>
        <dbReference type="EMBL" id="MFC3102388.1"/>
    </source>
</evidence>